<dbReference type="InterPro" id="IPR013106">
    <property type="entry name" value="Ig_V-set"/>
</dbReference>
<dbReference type="InterPro" id="IPR007110">
    <property type="entry name" value="Ig-like_dom"/>
</dbReference>
<organism evidence="7 8">
    <name type="scientific">Denticeps clupeoides</name>
    <name type="common">denticle herring</name>
    <dbReference type="NCBI Taxonomy" id="299321"/>
    <lineage>
        <taxon>Eukaryota</taxon>
        <taxon>Metazoa</taxon>
        <taxon>Chordata</taxon>
        <taxon>Craniata</taxon>
        <taxon>Vertebrata</taxon>
        <taxon>Euteleostomi</taxon>
        <taxon>Actinopterygii</taxon>
        <taxon>Neopterygii</taxon>
        <taxon>Teleostei</taxon>
        <taxon>Clupei</taxon>
        <taxon>Clupeiformes</taxon>
        <taxon>Denticipitoidei</taxon>
        <taxon>Denticipitidae</taxon>
        <taxon>Denticeps</taxon>
    </lineage>
</organism>
<keyword evidence="8" id="KW-1185">Reference proteome</keyword>
<feature type="domain" description="Ig-like" evidence="6">
    <location>
        <begin position="20"/>
        <end position="124"/>
    </location>
</feature>
<dbReference type="SUPFAM" id="SSF48726">
    <property type="entry name" value="Immunoglobulin"/>
    <property type="match status" value="1"/>
</dbReference>
<dbReference type="GO" id="GO:0002250">
    <property type="term" value="P:adaptive immune response"/>
    <property type="evidence" value="ECO:0007669"/>
    <property type="project" value="UniProtKB-KW"/>
</dbReference>
<evidence type="ECO:0000256" key="4">
    <source>
        <dbReference type="ARBA" id="ARBA00023319"/>
    </source>
</evidence>
<dbReference type="InterPro" id="IPR036179">
    <property type="entry name" value="Ig-like_dom_sf"/>
</dbReference>
<evidence type="ECO:0000256" key="5">
    <source>
        <dbReference type="ARBA" id="ARBA00043266"/>
    </source>
</evidence>
<keyword evidence="5" id="KW-0391">Immunity</keyword>
<evidence type="ECO:0000256" key="1">
    <source>
        <dbReference type="ARBA" id="ARBA00022729"/>
    </source>
</evidence>
<dbReference type="PANTHER" id="PTHR19367:SF18">
    <property type="entry name" value="T CELL RECEPTOR ALPHA VARIABLE 16"/>
    <property type="match status" value="1"/>
</dbReference>
<name>A0AAY4ACW2_9TELE</name>
<sequence>KQQKCNVLLFIYCSGNTIKPVRTDVNTDEGSTVTLNCTYSSAVTLYWYRQYPRSTPQYLVQALHSTGKSKTSDLDSRMTIRVKKEKNEVYLDITPAAVSDSALYYCAMQPTATGNTGTMYKNLHSKTQQARYIQYIWHLVQRVEMTNNLQSVQ</sequence>
<dbReference type="Proteomes" id="UP000694580">
    <property type="component" value="Chromosome 4"/>
</dbReference>
<dbReference type="Gene3D" id="2.60.40.10">
    <property type="entry name" value="Immunoglobulins"/>
    <property type="match status" value="1"/>
</dbReference>
<dbReference type="InterPro" id="IPR051287">
    <property type="entry name" value="TCR_variable_region"/>
</dbReference>
<evidence type="ECO:0000259" key="6">
    <source>
        <dbReference type="PROSITE" id="PS50835"/>
    </source>
</evidence>
<evidence type="ECO:0000256" key="3">
    <source>
        <dbReference type="ARBA" id="ARBA00023170"/>
    </source>
</evidence>
<keyword evidence="1" id="KW-0732">Signal</keyword>
<dbReference type="AlphaFoldDB" id="A0AAY4ACW2"/>
<reference evidence="7" key="3">
    <citation type="submission" date="2025-09" db="UniProtKB">
        <authorList>
            <consortium name="Ensembl"/>
        </authorList>
    </citation>
    <scope>IDENTIFICATION</scope>
</reference>
<dbReference type="PANTHER" id="PTHR19367">
    <property type="entry name" value="T-CELL RECEPTOR ALPHA CHAIN V REGION"/>
    <property type="match status" value="1"/>
</dbReference>
<reference evidence="7 8" key="1">
    <citation type="submission" date="2020-06" db="EMBL/GenBank/DDBJ databases">
        <authorList>
            <consortium name="Wellcome Sanger Institute Data Sharing"/>
        </authorList>
    </citation>
    <scope>NUCLEOTIDE SEQUENCE [LARGE SCALE GENOMIC DNA]</scope>
</reference>
<dbReference type="SMART" id="SM00409">
    <property type="entry name" value="IG"/>
    <property type="match status" value="1"/>
</dbReference>
<dbReference type="GO" id="GO:0042101">
    <property type="term" value="C:T cell receptor complex"/>
    <property type="evidence" value="ECO:0007669"/>
    <property type="project" value="UniProtKB-KW"/>
</dbReference>
<dbReference type="GeneTree" id="ENSGT01120000277564"/>
<reference evidence="7" key="2">
    <citation type="submission" date="2025-08" db="UniProtKB">
        <authorList>
            <consortium name="Ensembl"/>
        </authorList>
    </citation>
    <scope>IDENTIFICATION</scope>
</reference>
<protein>
    <recommendedName>
        <fullName evidence="6">Ig-like domain-containing protein</fullName>
    </recommendedName>
</protein>
<dbReference type="PROSITE" id="PS50835">
    <property type="entry name" value="IG_LIKE"/>
    <property type="match status" value="1"/>
</dbReference>
<evidence type="ECO:0000313" key="8">
    <source>
        <dbReference type="Proteomes" id="UP000694580"/>
    </source>
</evidence>
<dbReference type="SMART" id="SM00406">
    <property type="entry name" value="IGv"/>
    <property type="match status" value="1"/>
</dbReference>
<dbReference type="Pfam" id="PF07686">
    <property type="entry name" value="V-set"/>
    <property type="match status" value="1"/>
</dbReference>
<keyword evidence="3" id="KW-0675">Receptor</keyword>
<dbReference type="InterPro" id="IPR013783">
    <property type="entry name" value="Ig-like_fold"/>
</dbReference>
<evidence type="ECO:0000313" key="7">
    <source>
        <dbReference type="Ensembl" id="ENSDCDP00010006704.1"/>
    </source>
</evidence>
<keyword evidence="4" id="KW-0393">Immunoglobulin domain</keyword>
<evidence type="ECO:0000256" key="2">
    <source>
        <dbReference type="ARBA" id="ARBA00023130"/>
    </source>
</evidence>
<keyword evidence="2" id="KW-1064">Adaptive immunity</keyword>
<accession>A0AAY4ACW2</accession>
<keyword evidence="5" id="KW-1279">T cell receptor</keyword>
<dbReference type="Ensembl" id="ENSDCDT00010006931.1">
    <property type="protein sequence ID" value="ENSDCDP00010006704.1"/>
    <property type="gene ID" value="ENSDCDG00010002880.1"/>
</dbReference>
<proteinExistence type="predicted"/>
<dbReference type="InterPro" id="IPR003599">
    <property type="entry name" value="Ig_sub"/>
</dbReference>